<feature type="domain" description="DUF3598" evidence="3">
    <location>
        <begin position="101"/>
        <end position="279"/>
    </location>
</feature>
<evidence type="ECO:0000256" key="2">
    <source>
        <dbReference type="SAM" id="SignalP"/>
    </source>
</evidence>
<feature type="domain" description="Biogenesis factor required for ATP synthase 1-like C-terminal" evidence="4">
    <location>
        <begin position="299"/>
        <end position="435"/>
    </location>
</feature>
<evidence type="ECO:0008006" key="7">
    <source>
        <dbReference type="Google" id="ProtNLM"/>
    </source>
</evidence>
<reference evidence="5 6" key="1">
    <citation type="submission" date="2024-09" db="EMBL/GenBank/DDBJ databases">
        <title>Chromosome-scale assembly of Riccia sorocarpa.</title>
        <authorList>
            <person name="Paukszto L."/>
        </authorList>
    </citation>
    <scope>NUCLEOTIDE SEQUENCE [LARGE SCALE GENOMIC DNA]</scope>
    <source>
        <strain evidence="5">LP-2024</strain>
        <tissue evidence="5">Aerial parts of the thallus</tissue>
    </source>
</reference>
<dbReference type="EMBL" id="JBJQOH010000002">
    <property type="protein sequence ID" value="KAL3696190.1"/>
    <property type="molecule type" value="Genomic_DNA"/>
</dbReference>
<dbReference type="InterPro" id="IPR022017">
    <property type="entry name" value="BFA1-like_DUF3598"/>
</dbReference>
<evidence type="ECO:0000313" key="6">
    <source>
        <dbReference type="Proteomes" id="UP001633002"/>
    </source>
</evidence>
<evidence type="ECO:0000313" key="5">
    <source>
        <dbReference type="EMBL" id="KAL3696190.1"/>
    </source>
</evidence>
<keyword evidence="2" id="KW-0732">Signal</keyword>
<evidence type="ECO:0000256" key="1">
    <source>
        <dbReference type="SAM" id="MobiDB-lite"/>
    </source>
</evidence>
<keyword evidence="6" id="KW-1185">Reference proteome</keyword>
<dbReference type="Pfam" id="PF12204">
    <property type="entry name" value="DUF3598_N"/>
    <property type="match status" value="1"/>
</dbReference>
<dbReference type="SUPFAM" id="SSF50814">
    <property type="entry name" value="Lipocalins"/>
    <property type="match status" value="2"/>
</dbReference>
<feature type="region of interest" description="Disordered" evidence="1">
    <location>
        <begin position="67"/>
        <end position="95"/>
    </location>
</feature>
<organism evidence="5 6">
    <name type="scientific">Riccia sorocarpa</name>
    <dbReference type="NCBI Taxonomy" id="122646"/>
    <lineage>
        <taxon>Eukaryota</taxon>
        <taxon>Viridiplantae</taxon>
        <taxon>Streptophyta</taxon>
        <taxon>Embryophyta</taxon>
        <taxon>Marchantiophyta</taxon>
        <taxon>Marchantiopsida</taxon>
        <taxon>Marchantiidae</taxon>
        <taxon>Marchantiales</taxon>
        <taxon>Ricciaceae</taxon>
        <taxon>Riccia</taxon>
    </lineage>
</organism>
<sequence>MPSTISCSPVFCLLTFTSVSSSQLPQQQNFRSSVSTVVGIGTGAAIAKQNLIFPGKGRHLCIRENPTRNGPQLCRSQAPESSGATASPEDDEPEEKALNMENLEEFADLNLGAWDGKFLQFDATGKILQRIPTVVRASTYGRGTDVALLQTLNIKQPPPKTRTAGESEEPMWADYKLDETNLFTVERRQQIGYFSGEKAYGLSHQTAEMLEKVLRAGVLGDDDDEEDEYPPGLKLPSRRPALVSECCLYSDDGLRRVRAFLTVDPRGLLDVIACFVEKKVDGTFLEDDQPIEEDKVNERLEAILGRWEGHAVTRRTGLYGATIAEGDVTVTYERFEDGTFTQEVTSTSGKGMKMKLTGSSQGSVFTFDGGLQTILLPGGMSVTSPVSVGRSVGRSQSFYFEFCWMESPGKRRRIVRTHDTDGLVVSTMLSSERKVQLDPSQ</sequence>
<dbReference type="Pfam" id="PF21053">
    <property type="entry name" value="BFA1_C"/>
    <property type="match status" value="1"/>
</dbReference>
<feature type="chain" id="PRO_5044747619" description="DUF3598 domain-containing protein" evidence="2">
    <location>
        <begin position="23"/>
        <end position="441"/>
    </location>
</feature>
<gene>
    <name evidence="5" type="ORF">R1sor_010266</name>
</gene>
<dbReference type="AlphaFoldDB" id="A0ABD3I135"/>
<name>A0ABD3I135_9MARC</name>
<comment type="caution">
    <text evidence="5">The sequence shown here is derived from an EMBL/GenBank/DDBJ whole genome shotgun (WGS) entry which is preliminary data.</text>
</comment>
<feature type="compositionally biased region" description="Polar residues" evidence="1">
    <location>
        <begin position="67"/>
        <end position="85"/>
    </location>
</feature>
<dbReference type="Gene3D" id="2.40.128.20">
    <property type="match status" value="2"/>
</dbReference>
<proteinExistence type="predicted"/>
<dbReference type="PANTHER" id="PTHR33404">
    <property type="entry name" value="CELL DIVISION TOPOLOGICAL SPECIFICITY FACTOR HOMOLOG, CHLOROPLASTIC"/>
    <property type="match status" value="1"/>
</dbReference>
<dbReference type="PANTHER" id="PTHR33404:SF3">
    <property type="entry name" value="NMDA RECEPTOR SUBUNIT EPSILON-1, PUTATIVE (DUF3598)-RELATED"/>
    <property type="match status" value="1"/>
</dbReference>
<evidence type="ECO:0000259" key="4">
    <source>
        <dbReference type="Pfam" id="PF21053"/>
    </source>
</evidence>
<dbReference type="InterPro" id="IPR012674">
    <property type="entry name" value="Calycin"/>
</dbReference>
<dbReference type="Proteomes" id="UP001633002">
    <property type="component" value="Unassembled WGS sequence"/>
</dbReference>
<evidence type="ECO:0000259" key="3">
    <source>
        <dbReference type="Pfam" id="PF12204"/>
    </source>
</evidence>
<protein>
    <recommendedName>
        <fullName evidence="7">DUF3598 domain-containing protein</fullName>
    </recommendedName>
</protein>
<dbReference type="InterPro" id="IPR048378">
    <property type="entry name" value="BFA1-like_C"/>
</dbReference>
<feature type="signal peptide" evidence="2">
    <location>
        <begin position="1"/>
        <end position="22"/>
    </location>
</feature>
<accession>A0ABD3I135</accession>